<accession>A0A1I2LL69</accession>
<feature type="signal peptide" evidence="6">
    <location>
        <begin position="1"/>
        <end position="24"/>
    </location>
</feature>
<gene>
    <name evidence="8" type="ORF">SAMN05216353_109100</name>
</gene>
<evidence type="ECO:0000256" key="3">
    <source>
        <dbReference type="ARBA" id="ARBA00022448"/>
    </source>
</evidence>
<evidence type="ECO:0000256" key="5">
    <source>
        <dbReference type="SAM" id="MobiDB-lite"/>
    </source>
</evidence>
<evidence type="ECO:0000256" key="6">
    <source>
        <dbReference type="SAM" id="SignalP"/>
    </source>
</evidence>
<dbReference type="CDD" id="cd01146">
    <property type="entry name" value="FhuD"/>
    <property type="match status" value="1"/>
</dbReference>
<dbReference type="SUPFAM" id="SSF53807">
    <property type="entry name" value="Helical backbone' metal receptor"/>
    <property type="match status" value="1"/>
</dbReference>
<keyword evidence="4 6" id="KW-0732">Signal</keyword>
<dbReference type="InterPro" id="IPR051313">
    <property type="entry name" value="Bact_iron-sidero_bind"/>
</dbReference>
<reference evidence="9" key="1">
    <citation type="submission" date="2016-10" db="EMBL/GenBank/DDBJ databases">
        <authorList>
            <person name="Varghese N."/>
            <person name="Submissions S."/>
        </authorList>
    </citation>
    <scope>NUCLEOTIDE SEQUENCE [LARGE SCALE GENOMIC DNA]</scope>
    <source>
        <strain evidence="9">FP5</strain>
    </source>
</reference>
<feature type="chain" id="PRO_5039564536" evidence="6">
    <location>
        <begin position="25"/>
        <end position="331"/>
    </location>
</feature>
<dbReference type="Pfam" id="PF01497">
    <property type="entry name" value="Peripla_BP_2"/>
    <property type="match status" value="1"/>
</dbReference>
<evidence type="ECO:0000256" key="2">
    <source>
        <dbReference type="ARBA" id="ARBA00008814"/>
    </source>
</evidence>
<sequence>MLNHLLHKKWGLLLIVLLLATLLAACGSDGASSESNSSDEGSDSSSEASNTREIEHAMGTTTIEGTPEKVVTLYQGATDTATAFDVEPVGIVESWVEKPIYKYLRDDLEGTPLVGEETQPNLEEIAQLNPDVIFASKLRHEDIYEKLNKIAPTVAIDQVYEFKETVKLMGETLDKQDKADEILTNWDERIEDFNTKASEKLGDEWPLNVSILNFRSDHARIYFDSFAGTILREAGFTRPENQQSDEWGMKLTDKESINEMNADVFYIFMSDEPAIKDNYEEWTNHPLWKNLDAVKNDEVHMVDEVTWNMAGGIRAANLMLDDLYDRFDLEK</sequence>
<protein>
    <submittedName>
        <fullName evidence="8">Iron complex transport system substrate-binding protein</fullName>
    </submittedName>
</protein>
<dbReference type="PANTHER" id="PTHR30532">
    <property type="entry name" value="IRON III DICITRATE-BINDING PERIPLASMIC PROTEIN"/>
    <property type="match status" value="1"/>
</dbReference>
<dbReference type="PANTHER" id="PTHR30532:SF21">
    <property type="entry name" value="SIDEROPHORE-BINDING LIPOPROTEIN YFIY-RELATED"/>
    <property type="match status" value="1"/>
</dbReference>
<dbReference type="GO" id="GO:0030288">
    <property type="term" value="C:outer membrane-bounded periplasmic space"/>
    <property type="evidence" value="ECO:0007669"/>
    <property type="project" value="TreeGrafter"/>
</dbReference>
<dbReference type="PROSITE" id="PS50983">
    <property type="entry name" value="FE_B12_PBP"/>
    <property type="match status" value="1"/>
</dbReference>
<dbReference type="Gene3D" id="3.40.50.1980">
    <property type="entry name" value="Nitrogenase molybdenum iron protein domain"/>
    <property type="match status" value="2"/>
</dbReference>
<comment type="similarity">
    <text evidence="2">Belongs to the bacterial solute-binding protein 8 family.</text>
</comment>
<dbReference type="GO" id="GO:1901678">
    <property type="term" value="P:iron coordination entity transport"/>
    <property type="evidence" value="ECO:0007669"/>
    <property type="project" value="UniProtKB-ARBA"/>
</dbReference>
<feature type="region of interest" description="Disordered" evidence="5">
    <location>
        <begin position="29"/>
        <end position="51"/>
    </location>
</feature>
<dbReference type="EMBL" id="FOOG01000009">
    <property type="protein sequence ID" value="SFF80252.1"/>
    <property type="molecule type" value="Genomic_DNA"/>
</dbReference>
<dbReference type="RefSeq" id="WP_089751460.1">
    <property type="nucleotide sequence ID" value="NZ_FOOG01000009.1"/>
</dbReference>
<evidence type="ECO:0000313" key="8">
    <source>
        <dbReference type="EMBL" id="SFF80252.1"/>
    </source>
</evidence>
<dbReference type="InterPro" id="IPR002491">
    <property type="entry name" value="ABC_transptr_periplasmic_BD"/>
</dbReference>
<evidence type="ECO:0000259" key="7">
    <source>
        <dbReference type="PROSITE" id="PS50983"/>
    </source>
</evidence>
<organism evidence="8 9">
    <name type="scientific">Halobacillus alkaliphilus</name>
    <dbReference type="NCBI Taxonomy" id="396056"/>
    <lineage>
        <taxon>Bacteria</taxon>
        <taxon>Bacillati</taxon>
        <taxon>Bacillota</taxon>
        <taxon>Bacilli</taxon>
        <taxon>Bacillales</taxon>
        <taxon>Bacillaceae</taxon>
        <taxon>Halobacillus</taxon>
    </lineage>
</organism>
<dbReference type="GO" id="GO:0005886">
    <property type="term" value="C:plasma membrane"/>
    <property type="evidence" value="ECO:0007669"/>
    <property type="project" value="UniProtKB-SubCell"/>
</dbReference>
<evidence type="ECO:0000256" key="4">
    <source>
        <dbReference type="ARBA" id="ARBA00022729"/>
    </source>
</evidence>
<proteinExistence type="inferred from homology"/>
<name>A0A1I2LL69_9BACI</name>
<comment type="subcellular location">
    <subcellularLocation>
        <location evidence="1">Cell membrane</location>
        <topology evidence="1">Lipid-anchor</topology>
    </subcellularLocation>
</comment>
<feature type="domain" description="Fe/B12 periplasmic-binding" evidence="7">
    <location>
        <begin position="69"/>
        <end position="331"/>
    </location>
</feature>
<feature type="compositionally biased region" description="Low complexity" evidence="5">
    <location>
        <begin position="29"/>
        <end position="49"/>
    </location>
</feature>
<evidence type="ECO:0000313" key="9">
    <source>
        <dbReference type="Proteomes" id="UP000198897"/>
    </source>
</evidence>
<keyword evidence="3" id="KW-0813">Transport</keyword>
<dbReference type="OrthoDB" id="9793175at2"/>
<dbReference type="Proteomes" id="UP000198897">
    <property type="component" value="Unassembled WGS sequence"/>
</dbReference>
<dbReference type="AlphaFoldDB" id="A0A1I2LL69"/>
<keyword evidence="9" id="KW-1185">Reference proteome</keyword>
<evidence type="ECO:0000256" key="1">
    <source>
        <dbReference type="ARBA" id="ARBA00004193"/>
    </source>
</evidence>